<dbReference type="PANTHER" id="PTHR30576:SF0">
    <property type="entry name" value="UNDECAPRENYL-PHOSPHATE N-ACETYLGALACTOSAMINYL 1-PHOSPHATE TRANSFERASE-RELATED"/>
    <property type="match status" value="1"/>
</dbReference>
<evidence type="ECO:0000256" key="1">
    <source>
        <dbReference type="ARBA" id="ARBA00006464"/>
    </source>
</evidence>
<dbReference type="HOGENOM" id="CLU_024920_1_2_10"/>
<proteinExistence type="inferred from homology"/>
<evidence type="ECO:0000259" key="2">
    <source>
        <dbReference type="Pfam" id="PF02397"/>
    </source>
</evidence>
<dbReference type="Pfam" id="PF02397">
    <property type="entry name" value="Bac_transf"/>
    <property type="match status" value="1"/>
</dbReference>
<sequence length="191" mass="22457">MKRVADFILALFSLVLFSPLMALCAFAIRREDGLPVIYRQERIGRYGNPFQIYKFRTMKNDAEDGGIPQLVERPNDPRLTRIGAMLRKHHLDELPQLWNVLKGDMAFVGPRPERRYYIDKISQYDARYSELYQLRPGVTSYATLKNGYADTMEKMLCRLNFDLHYLHHHSLWMDCKILFTTFTNIISGKVF</sequence>
<dbReference type="InterPro" id="IPR003362">
    <property type="entry name" value="Bact_transf"/>
</dbReference>
<accession>F8N867</accession>
<dbReference type="STRING" id="688246.Premu_1065"/>
<comment type="similarity">
    <text evidence="1">Belongs to the bacterial sugar transferase family.</text>
</comment>
<feature type="domain" description="Bacterial sugar transferase" evidence="2">
    <location>
        <begin position="2"/>
        <end position="186"/>
    </location>
</feature>
<dbReference type="EMBL" id="GL945017">
    <property type="protein sequence ID" value="EGN56505.1"/>
    <property type="molecule type" value="Genomic_DNA"/>
</dbReference>
<name>F8N867_9BACT</name>
<dbReference type="eggNOG" id="COG2148">
    <property type="taxonomic scope" value="Bacteria"/>
</dbReference>
<keyword evidence="4" id="KW-1185">Reference proteome</keyword>
<organism evidence="3 4">
    <name type="scientific">Hallella multisaccharivorax DSM 17128</name>
    <dbReference type="NCBI Taxonomy" id="688246"/>
    <lineage>
        <taxon>Bacteria</taxon>
        <taxon>Pseudomonadati</taxon>
        <taxon>Bacteroidota</taxon>
        <taxon>Bacteroidia</taxon>
        <taxon>Bacteroidales</taxon>
        <taxon>Prevotellaceae</taxon>
        <taxon>Hallella</taxon>
    </lineage>
</organism>
<keyword evidence="3" id="KW-0808">Transferase</keyword>
<gene>
    <name evidence="3" type="ORF">Premu_1065</name>
</gene>
<evidence type="ECO:0000313" key="3">
    <source>
        <dbReference type="EMBL" id="EGN56505.1"/>
    </source>
</evidence>
<dbReference type="AlphaFoldDB" id="F8N867"/>
<dbReference type="GO" id="GO:0016780">
    <property type="term" value="F:phosphotransferase activity, for other substituted phosphate groups"/>
    <property type="evidence" value="ECO:0007669"/>
    <property type="project" value="TreeGrafter"/>
</dbReference>
<protein>
    <submittedName>
        <fullName evidence="3">Sugar transferase</fullName>
    </submittedName>
</protein>
<dbReference type="Proteomes" id="UP000002772">
    <property type="component" value="Unassembled WGS sequence"/>
</dbReference>
<evidence type="ECO:0000313" key="4">
    <source>
        <dbReference type="Proteomes" id="UP000002772"/>
    </source>
</evidence>
<dbReference type="OrthoDB" id="9808602at2"/>
<dbReference type="PANTHER" id="PTHR30576">
    <property type="entry name" value="COLANIC BIOSYNTHESIS UDP-GLUCOSE LIPID CARRIER TRANSFERASE"/>
    <property type="match status" value="1"/>
</dbReference>
<dbReference type="RefSeq" id="WP_007573651.1">
    <property type="nucleotide sequence ID" value="NZ_BPTS01000001.1"/>
</dbReference>
<reference evidence="4" key="1">
    <citation type="journal article" date="2011" name="Stand. Genomic Sci.">
        <title>Non-contiguous finished genome sequence of the opportunistic oral pathogen Prevotella multisaccharivorax type strain (PPPA20).</title>
        <authorList>
            <person name="Pati A."/>
            <person name="Gronow S."/>
            <person name="Lu M."/>
            <person name="Lapidus A."/>
            <person name="Nolan M."/>
            <person name="Lucas S."/>
            <person name="Hammon N."/>
            <person name="Deshpande S."/>
            <person name="Cheng J.F."/>
            <person name="Tapia R."/>
            <person name="Han C."/>
            <person name="Goodwin L."/>
            <person name="Pitluck S."/>
            <person name="Liolios K."/>
            <person name="Pagani I."/>
            <person name="Mavromatis K."/>
            <person name="Mikhailova N."/>
            <person name="Huntemann M."/>
            <person name="Chen A."/>
            <person name="Palaniappan K."/>
            <person name="Land M."/>
            <person name="Hauser L."/>
            <person name="Detter J.C."/>
            <person name="Brambilla E.M."/>
            <person name="Rohde M."/>
            <person name="Goker M."/>
            <person name="Woyke T."/>
            <person name="Bristow J."/>
            <person name="Eisen J.A."/>
            <person name="Markowitz V."/>
            <person name="Hugenholtz P."/>
            <person name="Kyrpides N.C."/>
            <person name="Klenk H.P."/>
            <person name="Ivanova N."/>
        </authorList>
    </citation>
    <scope>NUCLEOTIDE SEQUENCE [LARGE SCALE GENOMIC DNA]</scope>
    <source>
        <strain evidence="4">DSM 17128</strain>
    </source>
</reference>